<evidence type="ECO:0000256" key="12">
    <source>
        <dbReference type="SAM" id="SignalP"/>
    </source>
</evidence>
<dbReference type="AlphaFoldDB" id="A0A4Q7ISF4"/>
<keyword evidence="4 10" id="KW-0812">Transmembrane</keyword>
<keyword evidence="3 10" id="KW-1134">Transmembrane beta strand</keyword>
<evidence type="ECO:0000313" key="15">
    <source>
        <dbReference type="EMBL" id="RZQ54559.1"/>
    </source>
</evidence>
<evidence type="ECO:0000256" key="1">
    <source>
        <dbReference type="ARBA" id="ARBA00004571"/>
    </source>
</evidence>
<reference evidence="15 16" key="1">
    <citation type="submission" date="2018-01" db="EMBL/GenBank/DDBJ databases">
        <title>Co-occurrence of chitin degradation, pigmentation and bioactivity in marine Pseudoalteromonas.</title>
        <authorList>
            <person name="Paulsen S."/>
            <person name="Gram L."/>
            <person name="Machado H."/>
        </authorList>
    </citation>
    <scope>NUCLEOTIDE SEQUENCE [LARGE SCALE GENOMIC DNA]</scope>
    <source>
        <strain evidence="15 16">S3898</strain>
    </source>
</reference>
<dbReference type="InterPro" id="IPR036942">
    <property type="entry name" value="Beta-barrel_TonB_sf"/>
</dbReference>
<keyword evidence="7 11" id="KW-0798">TonB box</keyword>
<evidence type="ECO:0000259" key="13">
    <source>
        <dbReference type="Pfam" id="PF00593"/>
    </source>
</evidence>
<dbReference type="InterPro" id="IPR012910">
    <property type="entry name" value="Plug_dom"/>
</dbReference>
<keyword evidence="15" id="KW-0675">Receptor</keyword>
<evidence type="ECO:0000256" key="8">
    <source>
        <dbReference type="ARBA" id="ARBA00023136"/>
    </source>
</evidence>
<dbReference type="PANTHER" id="PTHR30069:SF53">
    <property type="entry name" value="COLICIN I RECEPTOR-RELATED"/>
    <property type="match status" value="1"/>
</dbReference>
<dbReference type="InterPro" id="IPR000531">
    <property type="entry name" value="Beta-barrel_TonB"/>
</dbReference>
<evidence type="ECO:0000256" key="6">
    <source>
        <dbReference type="ARBA" id="ARBA00023065"/>
    </source>
</evidence>
<evidence type="ECO:0000256" key="11">
    <source>
        <dbReference type="RuleBase" id="RU003357"/>
    </source>
</evidence>
<keyword evidence="8 10" id="KW-0472">Membrane</keyword>
<dbReference type="InterPro" id="IPR039426">
    <property type="entry name" value="TonB-dep_rcpt-like"/>
</dbReference>
<dbReference type="Pfam" id="PF00593">
    <property type="entry name" value="TonB_dep_Rec_b-barrel"/>
    <property type="match status" value="1"/>
</dbReference>
<feature type="signal peptide" evidence="12">
    <location>
        <begin position="1"/>
        <end position="20"/>
    </location>
</feature>
<dbReference type="PANTHER" id="PTHR30069">
    <property type="entry name" value="TONB-DEPENDENT OUTER MEMBRANE RECEPTOR"/>
    <property type="match status" value="1"/>
</dbReference>
<evidence type="ECO:0000256" key="10">
    <source>
        <dbReference type="PROSITE-ProRule" id="PRU01360"/>
    </source>
</evidence>
<feature type="chain" id="PRO_5020713094" evidence="12">
    <location>
        <begin position="21"/>
        <end position="617"/>
    </location>
</feature>
<name>A0A4Q7ISF4_9GAMM</name>
<keyword evidence="2 10" id="KW-0813">Transport</keyword>
<dbReference type="InterPro" id="IPR037066">
    <property type="entry name" value="Plug_dom_sf"/>
</dbReference>
<evidence type="ECO:0000313" key="16">
    <source>
        <dbReference type="Proteomes" id="UP000291338"/>
    </source>
</evidence>
<keyword evidence="6" id="KW-0406">Ion transport</keyword>
<evidence type="ECO:0000256" key="5">
    <source>
        <dbReference type="ARBA" id="ARBA00022729"/>
    </source>
</evidence>
<dbReference type="Gene3D" id="2.170.130.10">
    <property type="entry name" value="TonB-dependent receptor, plug domain"/>
    <property type="match status" value="1"/>
</dbReference>
<dbReference type="EMBL" id="PPSX01000011">
    <property type="protein sequence ID" value="RZQ54559.1"/>
    <property type="molecule type" value="Genomic_DNA"/>
</dbReference>
<dbReference type="SUPFAM" id="SSF56935">
    <property type="entry name" value="Porins"/>
    <property type="match status" value="1"/>
</dbReference>
<gene>
    <name evidence="15" type="ORF">C1E23_02700</name>
</gene>
<comment type="subcellular location">
    <subcellularLocation>
        <location evidence="1 10">Cell outer membrane</location>
        <topology evidence="1 10">Multi-pass membrane protein</topology>
    </subcellularLocation>
</comment>
<feature type="domain" description="TonB-dependent receptor plug" evidence="14">
    <location>
        <begin position="44"/>
        <end position="147"/>
    </location>
</feature>
<dbReference type="GO" id="GO:0015889">
    <property type="term" value="P:cobalamin transport"/>
    <property type="evidence" value="ECO:0007669"/>
    <property type="project" value="TreeGrafter"/>
</dbReference>
<evidence type="ECO:0000256" key="4">
    <source>
        <dbReference type="ARBA" id="ARBA00022692"/>
    </source>
</evidence>
<dbReference type="GO" id="GO:0009279">
    <property type="term" value="C:cell outer membrane"/>
    <property type="evidence" value="ECO:0007669"/>
    <property type="project" value="UniProtKB-SubCell"/>
</dbReference>
<dbReference type="Proteomes" id="UP000291338">
    <property type="component" value="Unassembled WGS sequence"/>
</dbReference>
<organism evidence="15 16">
    <name type="scientific">Pseudoalteromonas phenolica</name>
    <dbReference type="NCBI Taxonomy" id="161398"/>
    <lineage>
        <taxon>Bacteria</taxon>
        <taxon>Pseudomonadati</taxon>
        <taxon>Pseudomonadota</taxon>
        <taxon>Gammaproteobacteria</taxon>
        <taxon>Alteromonadales</taxon>
        <taxon>Pseudoalteromonadaceae</taxon>
        <taxon>Pseudoalteromonas</taxon>
    </lineage>
</organism>
<evidence type="ECO:0000256" key="2">
    <source>
        <dbReference type="ARBA" id="ARBA00022448"/>
    </source>
</evidence>
<proteinExistence type="inferred from homology"/>
<dbReference type="Pfam" id="PF07715">
    <property type="entry name" value="Plug"/>
    <property type="match status" value="1"/>
</dbReference>
<keyword evidence="9 10" id="KW-0998">Cell outer membrane</keyword>
<keyword evidence="5 12" id="KW-0732">Signal</keyword>
<evidence type="ECO:0000256" key="3">
    <source>
        <dbReference type="ARBA" id="ARBA00022452"/>
    </source>
</evidence>
<protein>
    <submittedName>
        <fullName evidence="15">TonB-dependent receptor</fullName>
    </submittedName>
</protein>
<dbReference type="RefSeq" id="WP_130254095.1">
    <property type="nucleotide sequence ID" value="NZ_PPSX01000011.1"/>
</dbReference>
<evidence type="ECO:0000256" key="9">
    <source>
        <dbReference type="ARBA" id="ARBA00023237"/>
    </source>
</evidence>
<accession>A0A4Q7ISF4</accession>
<evidence type="ECO:0000256" key="7">
    <source>
        <dbReference type="ARBA" id="ARBA00023077"/>
    </source>
</evidence>
<evidence type="ECO:0000259" key="14">
    <source>
        <dbReference type="Pfam" id="PF07715"/>
    </source>
</evidence>
<feature type="domain" description="TonB-dependent receptor-like beta-barrel" evidence="13">
    <location>
        <begin position="180"/>
        <end position="581"/>
    </location>
</feature>
<dbReference type="Gene3D" id="2.40.170.20">
    <property type="entry name" value="TonB-dependent receptor, beta-barrel domain"/>
    <property type="match status" value="1"/>
</dbReference>
<dbReference type="PROSITE" id="PS52016">
    <property type="entry name" value="TONB_DEPENDENT_REC_3"/>
    <property type="match status" value="1"/>
</dbReference>
<dbReference type="CDD" id="cd01347">
    <property type="entry name" value="ligand_gated_channel"/>
    <property type="match status" value="1"/>
</dbReference>
<comment type="similarity">
    <text evidence="10 11">Belongs to the TonB-dependent receptor family.</text>
</comment>
<sequence length="617" mass="67916">MLKKSLLGAAITAVLPFSVAAEQDQPIERITVTANKFSQSIDTALATVNVIDRAQIEQSNIRDLPSLLNNISGVDIVRNGGFGQKVSVFVRGASTKHTLVLVDGVRISDANSGDVSFTNIPVNSIERIEVVKGARAAIYGSDAIAGVINIITRDAQQHQVSVTTGAHNYFNLQGASKVSQDNLTVGFNFGLERTDGYDVIEKDPEAPIGKDHDRDGYINRNLGVNISYDAEQYGVLSLLGQYSNGHADYDNAWGNDEYEFENYSAKLAWEKKTAQFVHNAALSLSQEENIQTGTEVKDSYSTERSEFEYRTLYTLNQDIQLTAGANLLTEDLGESSASFSESSRDNKAVFVGGFYNDGKWLANLVTRTDDYDFHGRANTYSSAFGIKANKYVTLRLNHGTAFRAPSLTNAFVKDSPWYLPNVDIKPEEATNNEFGLSVTTGAVRYDFAIFSNQIDNLISNQYDADTGKYIPYNVDSATMKGVELSLALSAFGFEHDANLTFLDAKDDTTGADLPRRSDKAFNYTVSKTWDKLDVSLNMQYRSERPSISFYDTTLASYTVFNLSANYALFDLLELNARVENLTDKSYTTAGSGFAQNGDLLGYVPLGRQLYVGASFKF</sequence>
<comment type="caution">
    <text evidence="15">The sequence shown here is derived from an EMBL/GenBank/DDBJ whole genome shotgun (WGS) entry which is preliminary data.</text>
</comment>
<dbReference type="GO" id="GO:0006811">
    <property type="term" value="P:monoatomic ion transport"/>
    <property type="evidence" value="ECO:0007669"/>
    <property type="project" value="UniProtKB-KW"/>
</dbReference>